<dbReference type="Pfam" id="PF13539">
    <property type="entry name" value="Peptidase_M15_4"/>
    <property type="match status" value="1"/>
</dbReference>
<reference evidence="4" key="1">
    <citation type="submission" date="2020-10" db="EMBL/GenBank/DDBJ databases">
        <authorList>
            <person name="Gilroy R."/>
        </authorList>
    </citation>
    <scope>NUCLEOTIDE SEQUENCE</scope>
    <source>
        <strain evidence="4">4920</strain>
    </source>
</reference>
<dbReference type="Gene3D" id="3.30.1380.10">
    <property type="match status" value="1"/>
</dbReference>
<dbReference type="Pfam" id="PF00395">
    <property type="entry name" value="SLH"/>
    <property type="match status" value="2"/>
</dbReference>
<protein>
    <submittedName>
        <fullName evidence="4">M15 family metallopeptidase</fullName>
    </submittedName>
</protein>
<dbReference type="Proteomes" id="UP000886743">
    <property type="component" value="Unassembled WGS sequence"/>
</dbReference>
<dbReference type="SUPFAM" id="SSF55166">
    <property type="entry name" value="Hedgehog/DD-peptidase"/>
    <property type="match status" value="1"/>
</dbReference>
<dbReference type="GO" id="GO:0008233">
    <property type="term" value="F:peptidase activity"/>
    <property type="evidence" value="ECO:0007669"/>
    <property type="project" value="InterPro"/>
</dbReference>
<gene>
    <name evidence="4" type="ORF">IAC74_00465</name>
</gene>
<evidence type="ECO:0000313" key="5">
    <source>
        <dbReference type="Proteomes" id="UP000886743"/>
    </source>
</evidence>
<reference evidence="4" key="2">
    <citation type="journal article" date="2021" name="PeerJ">
        <title>Extensive microbial diversity within the chicken gut microbiome revealed by metagenomics and culture.</title>
        <authorList>
            <person name="Gilroy R."/>
            <person name="Ravi A."/>
            <person name="Getino M."/>
            <person name="Pursley I."/>
            <person name="Horton D.L."/>
            <person name="Alikhan N.F."/>
            <person name="Baker D."/>
            <person name="Gharbi K."/>
            <person name="Hall N."/>
            <person name="Watson M."/>
            <person name="Adriaenssens E.M."/>
            <person name="Foster-Nyarko E."/>
            <person name="Jarju S."/>
            <person name="Secka A."/>
            <person name="Antonio M."/>
            <person name="Oren A."/>
            <person name="Chaudhuri R.R."/>
            <person name="La Ragione R."/>
            <person name="Hildebrand F."/>
            <person name="Pallen M.J."/>
        </authorList>
    </citation>
    <scope>NUCLEOTIDE SEQUENCE</scope>
    <source>
        <strain evidence="4">4920</strain>
    </source>
</reference>
<proteinExistence type="predicted"/>
<name>A0A9D1NFP6_9FIRM</name>
<dbReference type="InterPro" id="IPR001119">
    <property type="entry name" value="SLH_dom"/>
</dbReference>
<evidence type="ECO:0000313" key="4">
    <source>
        <dbReference type="EMBL" id="HIV02015.1"/>
    </source>
</evidence>
<dbReference type="PANTHER" id="PTHR43308:SF5">
    <property type="entry name" value="S-LAYER PROTEIN _ PEPTIDOGLYCAN ENDO-BETA-N-ACETYLGLUCOSAMINIDASE"/>
    <property type="match status" value="1"/>
</dbReference>
<evidence type="ECO:0000256" key="1">
    <source>
        <dbReference type="ARBA" id="ARBA00022737"/>
    </source>
</evidence>
<dbReference type="InterPro" id="IPR009045">
    <property type="entry name" value="Zn_M74/Hedgehog-like"/>
</dbReference>
<keyword evidence="1" id="KW-0677">Repeat</keyword>
<evidence type="ECO:0000259" key="3">
    <source>
        <dbReference type="PROSITE" id="PS51272"/>
    </source>
</evidence>
<comment type="caution">
    <text evidence="4">The sequence shown here is derived from an EMBL/GenBank/DDBJ whole genome shotgun (WGS) entry which is preliminary data.</text>
</comment>
<organism evidence="4 5">
    <name type="scientific">Candidatus Aphodoplasma excrementigallinarum</name>
    <dbReference type="NCBI Taxonomy" id="2840673"/>
    <lineage>
        <taxon>Bacteria</taxon>
        <taxon>Bacillati</taxon>
        <taxon>Bacillota</taxon>
        <taxon>Clostridia</taxon>
        <taxon>Eubacteriales</taxon>
        <taxon>Candidatus Aphodoplasma</taxon>
    </lineage>
</organism>
<sequence>MMKKSIAAICACAMLAAGAVGASAQAFTPSSWAQPIITMANTYNIIPVDTQEKSYTQPITRQEFSHYAVTLYNAMMGTAVPQTAQSHFTDTDDIYVLYAADLGLITGRGDGTFAPDDAITRQEMASIITRLLAACGIDTSVSGQDVVDELAAYEDADGVRSWAINPVVFCLKNGLIKGISNHELWPDAQTTREQAIVIIYRCFDAFATEEQKANCMGPLGNTDAADYENLNATVTGDGSLLSYQDRTLNIAFPAAAGASAYQIGIYLDSSNFWYSDEDVYVKTITSNTNSFSFENVRIGKEYKILVTPDSGAPMTIFAYVKPVYTLEEKELRVFGGTSLDSKEAADSAMQEIEVNVWRVNQNGEKYASTAWLTVHKSIAAITKAAFEEIFNGKEQFPIKDVGAYAWRDTMSSGRYSHHNYGTAIDINSNENYCLYKDGSYIGSFWLPQENIYSIAPDSEVISIFSKYGFVWGGDEWSNPKDYMHFSYLEL</sequence>
<dbReference type="EMBL" id="DVOF01000009">
    <property type="protein sequence ID" value="HIV02015.1"/>
    <property type="molecule type" value="Genomic_DNA"/>
</dbReference>
<dbReference type="PROSITE" id="PS51272">
    <property type="entry name" value="SLH"/>
    <property type="match status" value="2"/>
</dbReference>
<dbReference type="PANTHER" id="PTHR43308">
    <property type="entry name" value="OUTER MEMBRANE PROTEIN ALPHA-RELATED"/>
    <property type="match status" value="1"/>
</dbReference>
<feature type="signal peptide" evidence="2">
    <location>
        <begin position="1"/>
        <end position="22"/>
    </location>
</feature>
<accession>A0A9D1NFP6</accession>
<feature type="domain" description="SLH" evidence="3">
    <location>
        <begin position="79"/>
        <end position="142"/>
    </location>
</feature>
<evidence type="ECO:0000256" key="2">
    <source>
        <dbReference type="SAM" id="SignalP"/>
    </source>
</evidence>
<feature type="domain" description="SLH" evidence="3">
    <location>
        <begin position="150"/>
        <end position="213"/>
    </location>
</feature>
<dbReference type="InterPro" id="IPR051465">
    <property type="entry name" value="Cell_Envelope_Struct_Comp"/>
</dbReference>
<feature type="chain" id="PRO_5038920148" evidence="2">
    <location>
        <begin position="23"/>
        <end position="490"/>
    </location>
</feature>
<keyword evidence="2" id="KW-0732">Signal</keyword>
<dbReference type="AlphaFoldDB" id="A0A9D1NFP6"/>
<dbReference type="InterPro" id="IPR039561">
    <property type="entry name" value="Peptidase_M15C"/>
</dbReference>